<evidence type="ECO:0000313" key="2">
    <source>
        <dbReference type="Proteomes" id="UP000828941"/>
    </source>
</evidence>
<protein>
    <submittedName>
        <fullName evidence="1">Uncharacterized protein</fullName>
    </submittedName>
</protein>
<comment type="caution">
    <text evidence="1">The sequence shown here is derived from an EMBL/GenBank/DDBJ whole genome shotgun (WGS) entry which is preliminary data.</text>
</comment>
<sequence length="339" mass="37559">MGREVSGIQVVDRKPNSVVVSSNVHVAPKTPAVKVETTEANSFVEKSHEKKDILSAKSTNHGSDLPEAHKTLSSPATRSAAVVKEHTSDPISQPSDLATEEHEPVATDMNLSPNANNMLSPDSTKNSQPNTPFSRKLLPSDDKKHHDDEDNWSLASSSATSVRTARTRVTVGTAPTFRISKRAEKRKEFYQKLGEKHQALEEEKNQYEARQKEEEEAAIKQLRKSLVIKANPVPSFYYEGPPPKTQLKKLPLTRPKSPKLSRRKSCGDAGTLSPEVCTRAHRHSMGCHNPITPKNKEQVIRRNINGTCKTKERSKLDKDTKTAPPKLTEQTNADISVQS</sequence>
<proteinExistence type="predicted"/>
<keyword evidence="2" id="KW-1185">Reference proteome</keyword>
<dbReference type="EMBL" id="CM039429">
    <property type="protein sequence ID" value="KAI4350089.1"/>
    <property type="molecule type" value="Genomic_DNA"/>
</dbReference>
<reference evidence="1 2" key="1">
    <citation type="journal article" date="2022" name="DNA Res.">
        <title>Chromosomal-level genome assembly of the orchid tree Bauhinia variegata (Leguminosae; Cercidoideae) supports the allotetraploid origin hypothesis of Bauhinia.</title>
        <authorList>
            <person name="Zhong Y."/>
            <person name="Chen Y."/>
            <person name="Zheng D."/>
            <person name="Pang J."/>
            <person name="Liu Y."/>
            <person name="Luo S."/>
            <person name="Meng S."/>
            <person name="Qian L."/>
            <person name="Wei D."/>
            <person name="Dai S."/>
            <person name="Zhou R."/>
        </authorList>
    </citation>
    <scope>NUCLEOTIDE SEQUENCE [LARGE SCALE GENOMIC DNA]</scope>
    <source>
        <strain evidence="1">BV-YZ2020</strain>
    </source>
</reference>
<accession>A0ACB9PQK9</accession>
<dbReference type="Proteomes" id="UP000828941">
    <property type="component" value="Chromosome 4"/>
</dbReference>
<evidence type="ECO:0000313" key="1">
    <source>
        <dbReference type="EMBL" id="KAI4350089.1"/>
    </source>
</evidence>
<gene>
    <name evidence="1" type="ORF">L6164_010611</name>
</gene>
<organism evidence="1 2">
    <name type="scientific">Bauhinia variegata</name>
    <name type="common">Purple orchid tree</name>
    <name type="synonym">Phanera variegata</name>
    <dbReference type="NCBI Taxonomy" id="167791"/>
    <lineage>
        <taxon>Eukaryota</taxon>
        <taxon>Viridiplantae</taxon>
        <taxon>Streptophyta</taxon>
        <taxon>Embryophyta</taxon>
        <taxon>Tracheophyta</taxon>
        <taxon>Spermatophyta</taxon>
        <taxon>Magnoliopsida</taxon>
        <taxon>eudicotyledons</taxon>
        <taxon>Gunneridae</taxon>
        <taxon>Pentapetalae</taxon>
        <taxon>rosids</taxon>
        <taxon>fabids</taxon>
        <taxon>Fabales</taxon>
        <taxon>Fabaceae</taxon>
        <taxon>Cercidoideae</taxon>
        <taxon>Cercideae</taxon>
        <taxon>Bauhiniinae</taxon>
        <taxon>Bauhinia</taxon>
    </lineage>
</organism>
<name>A0ACB9PQK9_BAUVA</name>